<dbReference type="EMBL" id="JBHTJW010000002">
    <property type="protein sequence ID" value="MFD0929850.1"/>
    <property type="molecule type" value="Genomic_DNA"/>
</dbReference>
<evidence type="ECO:0000259" key="1">
    <source>
        <dbReference type="Pfam" id="PF05899"/>
    </source>
</evidence>
<dbReference type="InterPro" id="IPR014710">
    <property type="entry name" value="RmlC-like_jellyroll"/>
</dbReference>
<dbReference type="Proteomes" id="UP001597106">
    <property type="component" value="Unassembled WGS sequence"/>
</dbReference>
<accession>A0ABW3GJD4</accession>
<evidence type="ECO:0000313" key="2">
    <source>
        <dbReference type="EMBL" id="MFD0929850.1"/>
    </source>
</evidence>
<sequence>MSHHPVNQIKVERPSAETLAALGVDQWPTWSKEVSIFPWQYSNSEIAYILQGEVTVTPKDGEPVSFGAGDLVTFASGLDCVWEVKQPLKKHYHFE</sequence>
<dbReference type="Pfam" id="PF05899">
    <property type="entry name" value="Cupin_3"/>
    <property type="match status" value="1"/>
</dbReference>
<dbReference type="PANTHER" id="PTHR33271">
    <property type="entry name" value="OS04G0445200 PROTEIN"/>
    <property type="match status" value="1"/>
</dbReference>
<gene>
    <name evidence="2" type="ORF">ACFQ1T_08675</name>
</gene>
<dbReference type="RefSeq" id="WP_379075711.1">
    <property type="nucleotide sequence ID" value="NZ_JBHTJW010000002.1"/>
</dbReference>
<dbReference type="InterPro" id="IPR011051">
    <property type="entry name" value="RmlC_Cupin_sf"/>
</dbReference>
<reference evidence="3" key="1">
    <citation type="journal article" date="2019" name="Int. J. Syst. Evol. Microbiol.">
        <title>The Global Catalogue of Microorganisms (GCM) 10K type strain sequencing project: providing services to taxonomists for standard genome sequencing and annotation.</title>
        <authorList>
            <consortium name="The Broad Institute Genomics Platform"/>
            <consortium name="The Broad Institute Genome Sequencing Center for Infectious Disease"/>
            <person name="Wu L."/>
            <person name="Ma J."/>
        </authorList>
    </citation>
    <scope>NUCLEOTIDE SEQUENCE [LARGE SCALE GENOMIC DNA]</scope>
    <source>
        <strain evidence="3">CCUG 59685</strain>
    </source>
</reference>
<dbReference type="Gene3D" id="2.60.120.10">
    <property type="entry name" value="Jelly Rolls"/>
    <property type="match status" value="1"/>
</dbReference>
<comment type="caution">
    <text evidence="2">The sequence shown here is derived from an EMBL/GenBank/DDBJ whole genome shotgun (WGS) entry which is preliminary data.</text>
</comment>
<evidence type="ECO:0000313" key="3">
    <source>
        <dbReference type="Proteomes" id="UP001597106"/>
    </source>
</evidence>
<proteinExistence type="predicted"/>
<dbReference type="SUPFAM" id="SSF51182">
    <property type="entry name" value="RmlC-like cupins"/>
    <property type="match status" value="1"/>
</dbReference>
<dbReference type="InterPro" id="IPR008579">
    <property type="entry name" value="UGlyAH_Cupin_dom"/>
</dbReference>
<dbReference type="CDD" id="cd02227">
    <property type="entry name" value="cupin_TM1112-like"/>
    <property type="match status" value="1"/>
</dbReference>
<dbReference type="PANTHER" id="PTHR33271:SF22">
    <property type="entry name" value="OS04G0445200 PROTEIN"/>
    <property type="match status" value="1"/>
</dbReference>
<protein>
    <submittedName>
        <fullName evidence="2">Cupin domain-containing protein</fullName>
    </submittedName>
</protein>
<organism evidence="2 3">
    <name type="scientific">Methylophilus glucosoxydans</name>
    <dbReference type="NCBI Taxonomy" id="752553"/>
    <lineage>
        <taxon>Bacteria</taxon>
        <taxon>Pseudomonadati</taxon>
        <taxon>Pseudomonadota</taxon>
        <taxon>Betaproteobacteria</taxon>
        <taxon>Nitrosomonadales</taxon>
        <taxon>Methylophilaceae</taxon>
        <taxon>Methylophilus</taxon>
    </lineage>
</organism>
<keyword evidence="3" id="KW-1185">Reference proteome</keyword>
<name>A0ABW3GJD4_9PROT</name>
<feature type="domain" description="(S)-ureidoglycine aminohydrolase cupin" evidence="1">
    <location>
        <begin position="20"/>
        <end position="92"/>
    </location>
</feature>